<gene>
    <name evidence="1" type="ORF">HMPREF9442_02936</name>
</gene>
<dbReference type="HOGENOM" id="CLU_3138812_0_0_10"/>
<name>F3QXL5_9BACT</name>
<keyword evidence="2" id="KW-1185">Reference proteome</keyword>
<dbReference type="Proteomes" id="UP000005546">
    <property type="component" value="Unassembled WGS sequence"/>
</dbReference>
<accession>F3QXL5</accession>
<reference evidence="1 2" key="1">
    <citation type="submission" date="2011-02" db="EMBL/GenBank/DDBJ databases">
        <authorList>
            <person name="Weinstock G."/>
            <person name="Sodergren E."/>
            <person name="Clifton S."/>
            <person name="Fulton L."/>
            <person name="Fulton B."/>
            <person name="Courtney L."/>
            <person name="Fronick C."/>
            <person name="Harrison M."/>
            <person name="Strong C."/>
            <person name="Farmer C."/>
            <person name="Delahaunty K."/>
            <person name="Markovic C."/>
            <person name="Hall O."/>
            <person name="Minx P."/>
            <person name="Tomlinson C."/>
            <person name="Mitreva M."/>
            <person name="Hou S."/>
            <person name="Chen J."/>
            <person name="Wollam A."/>
            <person name="Pepin K.H."/>
            <person name="Johnson M."/>
            <person name="Bhonagiri V."/>
            <person name="Zhang X."/>
            <person name="Suruliraj S."/>
            <person name="Warren W."/>
            <person name="Chinwalla A."/>
            <person name="Mardis E.R."/>
            <person name="Wilson R.K."/>
        </authorList>
    </citation>
    <scope>NUCLEOTIDE SEQUENCE [LARGE SCALE GENOMIC DNA]</scope>
    <source>
        <strain evidence="1 2">YIT 11841</strain>
    </source>
</reference>
<comment type="caution">
    <text evidence="1">The sequence shown here is derived from an EMBL/GenBank/DDBJ whole genome shotgun (WGS) entry which is preliminary data.</text>
</comment>
<dbReference type="STRING" id="762982.HMPREF9442_02936"/>
<protein>
    <submittedName>
        <fullName evidence="1">Uncharacterized protein</fullName>
    </submittedName>
</protein>
<evidence type="ECO:0000313" key="1">
    <source>
        <dbReference type="EMBL" id="EGG51083.1"/>
    </source>
</evidence>
<dbReference type="EMBL" id="AFBR01000087">
    <property type="protein sequence ID" value="EGG51083.1"/>
    <property type="molecule type" value="Genomic_DNA"/>
</dbReference>
<proteinExistence type="predicted"/>
<organism evidence="1 2">
    <name type="scientific">Paraprevotella xylaniphila YIT 11841</name>
    <dbReference type="NCBI Taxonomy" id="762982"/>
    <lineage>
        <taxon>Bacteria</taxon>
        <taxon>Pseudomonadati</taxon>
        <taxon>Bacteroidota</taxon>
        <taxon>Bacteroidia</taxon>
        <taxon>Bacteroidales</taxon>
        <taxon>Prevotellaceae</taxon>
        <taxon>Paraprevotella</taxon>
    </lineage>
</organism>
<sequence length="49" mass="5951">MRKDIHFSIRRRDLLSFFPFLDVKTALKFLICVNRIHSEQFYSYTIQVG</sequence>
<evidence type="ECO:0000313" key="2">
    <source>
        <dbReference type="Proteomes" id="UP000005546"/>
    </source>
</evidence>
<dbReference type="AlphaFoldDB" id="F3QXL5"/>